<keyword evidence="3" id="KW-1185">Reference proteome</keyword>
<dbReference type="KEGG" id="cqu:CpipJ_CPIJ016759"/>
<evidence type="ECO:0000313" key="3">
    <source>
        <dbReference type="Proteomes" id="UP000002320"/>
    </source>
</evidence>
<name>B0XBM4_CULQU</name>
<reference evidence="2" key="2">
    <citation type="submission" date="2021-02" db="UniProtKB">
        <authorList>
            <consortium name="EnsemblMetazoa"/>
        </authorList>
    </citation>
    <scope>IDENTIFICATION</scope>
    <source>
        <strain evidence="2">JHB</strain>
    </source>
</reference>
<dbReference type="OMA" id="VGHINDQ"/>
<dbReference type="HOGENOM" id="CLU_1273365_0_0_1"/>
<reference evidence="1" key="1">
    <citation type="submission" date="2007-03" db="EMBL/GenBank/DDBJ databases">
        <title>Annotation of Culex pipiens quinquefasciatus.</title>
        <authorList>
            <consortium name="The Broad Institute Genome Sequencing Platform"/>
            <person name="Atkinson P.W."/>
            <person name="Hemingway J."/>
            <person name="Christensen B.M."/>
            <person name="Higgs S."/>
            <person name="Kodira C."/>
            <person name="Hannick L."/>
            <person name="Megy K."/>
            <person name="O'Leary S."/>
            <person name="Pearson M."/>
            <person name="Haas B.J."/>
            <person name="Mauceli E."/>
            <person name="Wortman J.R."/>
            <person name="Lee N.H."/>
            <person name="Guigo R."/>
            <person name="Stanke M."/>
            <person name="Alvarado L."/>
            <person name="Amedeo P."/>
            <person name="Antoine C.H."/>
            <person name="Arensburger P."/>
            <person name="Bidwell S.L."/>
            <person name="Crawford M."/>
            <person name="Camaro F."/>
            <person name="Devon K."/>
            <person name="Engels R."/>
            <person name="Hammond M."/>
            <person name="Howarth C."/>
            <person name="Koehrsen M."/>
            <person name="Lawson D."/>
            <person name="Montgomery P."/>
            <person name="Nene V."/>
            <person name="Nusbaum C."/>
            <person name="Puiu D."/>
            <person name="Romero-Severson J."/>
            <person name="Severson D.W."/>
            <person name="Shumway M."/>
            <person name="Sisk P."/>
            <person name="Stolte C."/>
            <person name="Zeng Q."/>
            <person name="Eisenstadt E."/>
            <person name="Fraser-Liggett C."/>
            <person name="Strausberg R."/>
            <person name="Galagan J."/>
            <person name="Birren B."/>
            <person name="Collins F.H."/>
        </authorList>
    </citation>
    <scope>NUCLEOTIDE SEQUENCE [LARGE SCALE GENOMIC DNA]</scope>
    <source>
        <strain evidence="1">JHB</strain>
    </source>
</reference>
<dbReference type="EnsemblMetazoa" id="CPIJ016759-RA">
    <property type="protein sequence ID" value="CPIJ016759-PA"/>
    <property type="gene ID" value="CPIJ016759"/>
</dbReference>
<dbReference type="VEuPathDB" id="VectorBase:CPIJ016759"/>
<dbReference type="EMBL" id="DS232642">
    <property type="protein sequence ID" value="EDS44373.1"/>
    <property type="molecule type" value="Genomic_DNA"/>
</dbReference>
<accession>B0XBM4</accession>
<organism>
    <name type="scientific">Culex quinquefasciatus</name>
    <name type="common">Southern house mosquito</name>
    <name type="synonym">Culex pungens</name>
    <dbReference type="NCBI Taxonomy" id="7176"/>
    <lineage>
        <taxon>Eukaryota</taxon>
        <taxon>Metazoa</taxon>
        <taxon>Ecdysozoa</taxon>
        <taxon>Arthropoda</taxon>
        <taxon>Hexapoda</taxon>
        <taxon>Insecta</taxon>
        <taxon>Pterygota</taxon>
        <taxon>Neoptera</taxon>
        <taxon>Endopterygota</taxon>
        <taxon>Diptera</taxon>
        <taxon>Nematocera</taxon>
        <taxon>Culicoidea</taxon>
        <taxon>Culicidae</taxon>
        <taxon>Culicinae</taxon>
        <taxon>Culicini</taxon>
        <taxon>Culex</taxon>
        <taxon>Culex</taxon>
    </lineage>
</organism>
<gene>
    <name evidence="2" type="primary">6050437</name>
    <name evidence="1" type="ORF">CpipJ_CPIJ016759</name>
</gene>
<dbReference type="Proteomes" id="UP000002320">
    <property type="component" value="Unassembled WGS sequence"/>
</dbReference>
<dbReference type="STRING" id="7176.B0XBM4"/>
<sequence>MITTNADKAEQVRSLFRDFEGCSGAMLNLRKTTAIDVGHINDQNRLALPWIQSSESVKVLGVIYLNSLRQMINKNWDTLITKMGQLIWLHRMRSLTLHQKVTLLNVFITSQMWYLSSVLAPYKVHIAKITSIMGSYLWHSHQARVPMHQLALPIEGGGLKLHLPYFKCRALLTNRHLQESNSIPFYKTFMQRTQNPPDLHRIPTDCPCLKVVCQEIA</sequence>
<dbReference type="InParanoid" id="B0XBM4"/>
<evidence type="ECO:0000313" key="1">
    <source>
        <dbReference type="EMBL" id="EDS44373.1"/>
    </source>
</evidence>
<evidence type="ECO:0000313" key="2">
    <source>
        <dbReference type="EnsemblMetazoa" id="CPIJ016759-PA"/>
    </source>
</evidence>
<proteinExistence type="predicted"/>
<protein>
    <submittedName>
        <fullName evidence="1 2">Pol-like protein</fullName>
    </submittedName>
</protein>
<dbReference type="AlphaFoldDB" id="B0XBM4"/>